<sequence length="457" mass="52935">MDSGDVMLKAHLLFIGGDIPAMAKMTGHAGHTHYHGCRFCMIHRGFQERRMTFPPQLKEIQQQTEDDLDLTVTGRHDCRRPKPVIRRAHTYRTVDKYLRQNKVCPFAEFPTFHSATFFPINIMHLLRPGIGKQLWSIIQGTYGTDNCPLYLPNATQELIGARIAASRNLTPSSFSGDCGDLSFQSAKDGISCLQNAVKYWIKWLEDQVNSENISPAVFTINQHYLTHLCKTIEQLEDDYWNDDDDNKEDNDIVRKGSKMDEIFLPDNPDSPEIWGPFAEDTIQSLRCRGALGHFWAWRNETYEGISIDPDQIIETGSKLYNKDKNTYGGTTRESLIRMYIYVDVSKTKKQSVIERRQRQYFGEIKYFFKHGYVLQGKLCDKILAFVELYKLNRGNGPWPYKTENGGKRRVVVEASDIIGFEGYTKGMDTREYIYWSQKNTHTKKELPIDYRLEYIPK</sequence>
<gene>
    <name evidence="1" type="ORF">INT45_006023</name>
</gene>
<name>A0A8H7RHT6_9FUNG</name>
<dbReference type="OrthoDB" id="2285485at2759"/>
<comment type="caution">
    <text evidence="1">The sequence shown here is derived from an EMBL/GenBank/DDBJ whole genome shotgun (WGS) entry which is preliminary data.</text>
</comment>
<proteinExistence type="predicted"/>
<evidence type="ECO:0000313" key="1">
    <source>
        <dbReference type="EMBL" id="KAG2211406.1"/>
    </source>
</evidence>
<dbReference type="AlphaFoldDB" id="A0A8H7RHT6"/>
<organism evidence="1 2">
    <name type="scientific">Circinella minor</name>
    <dbReference type="NCBI Taxonomy" id="1195481"/>
    <lineage>
        <taxon>Eukaryota</taxon>
        <taxon>Fungi</taxon>
        <taxon>Fungi incertae sedis</taxon>
        <taxon>Mucoromycota</taxon>
        <taxon>Mucoromycotina</taxon>
        <taxon>Mucoromycetes</taxon>
        <taxon>Mucorales</taxon>
        <taxon>Lichtheimiaceae</taxon>
        <taxon>Circinella</taxon>
    </lineage>
</organism>
<keyword evidence="2" id="KW-1185">Reference proteome</keyword>
<protein>
    <submittedName>
        <fullName evidence="1">Uncharacterized protein</fullName>
    </submittedName>
</protein>
<dbReference type="Proteomes" id="UP000646827">
    <property type="component" value="Unassembled WGS sequence"/>
</dbReference>
<dbReference type="EMBL" id="JAEPRB010000828">
    <property type="protein sequence ID" value="KAG2211406.1"/>
    <property type="molecule type" value="Genomic_DNA"/>
</dbReference>
<reference evidence="1 2" key="1">
    <citation type="submission" date="2020-12" db="EMBL/GenBank/DDBJ databases">
        <title>Metabolic potential, ecology and presence of endohyphal bacteria is reflected in genomic diversity of Mucoromycotina.</title>
        <authorList>
            <person name="Muszewska A."/>
            <person name="Okrasinska A."/>
            <person name="Steczkiewicz K."/>
            <person name="Drgas O."/>
            <person name="Orlowska M."/>
            <person name="Perlinska-Lenart U."/>
            <person name="Aleksandrzak-Piekarczyk T."/>
            <person name="Szatraj K."/>
            <person name="Zielenkiewicz U."/>
            <person name="Pilsyk S."/>
            <person name="Malc E."/>
            <person name="Mieczkowski P."/>
            <person name="Kruszewska J.S."/>
            <person name="Biernat P."/>
            <person name="Pawlowska J."/>
        </authorList>
    </citation>
    <scope>NUCLEOTIDE SEQUENCE [LARGE SCALE GENOMIC DNA]</scope>
    <source>
        <strain evidence="1 2">CBS 142.35</strain>
    </source>
</reference>
<accession>A0A8H7RHT6</accession>
<evidence type="ECO:0000313" key="2">
    <source>
        <dbReference type="Proteomes" id="UP000646827"/>
    </source>
</evidence>